<dbReference type="GO" id="GO:0009252">
    <property type="term" value="P:peptidoglycan biosynthetic process"/>
    <property type="evidence" value="ECO:0007669"/>
    <property type="project" value="UniProtKB-UniRule"/>
</dbReference>
<evidence type="ECO:0000256" key="6">
    <source>
        <dbReference type="HAMAP-Rule" id="MF_00867"/>
    </source>
</evidence>
<dbReference type="SUPFAM" id="SSF82708">
    <property type="entry name" value="R3H domain"/>
    <property type="match status" value="1"/>
</dbReference>
<dbReference type="KEGG" id="afo:Afer_2034"/>
<evidence type="ECO:0000313" key="9">
    <source>
        <dbReference type="EMBL" id="ACU54935.1"/>
    </source>
</evidence>
<reference evidence="9" key="2">
    <citation type="submission" date="2009-05" db="EMBL/GenBank/DDBJ databases">
        <title>The complete genome of Acidimicrobium ferrooxidans DSM 10331.</title>
        <authorList>
            <consortium name="US DOE Joint Genome Institute (JGI-PGF)"/>
            <person name="Lucas S."/>
            <person name="Copeland A."/>
            <person name="Lapidus A."/>
            <person name="Glavina del Rio T."/>
            <person name="Dalin E."/>
            <person name="Tice H."/>
            <person name="Bruce D."/>
            <person name="Goodwin L."/>
            <person name="Pitluck S."/>
            <person name="Kyrpides N."/>
            <person name="Mavromatis K."/>
            <person name="Mikhailova N."/>
            <person name="Clum A."/>
            <person name="Larimer F."/>
            <person name="Land M."/>
            <person name="Hauser L."/>
            <person name="Markowitz V."/>
            <person name="Cheng J.-F."/>
            <person name="Hugenholtz P."/>
            <person name="Woyke T."/>
            <person name="Wu D."/>
            <person name="Lang E."/>
            <person name="Spring S."/>
            <person name="Klenk H.-P."/>
            <person name="Eisen J.A."/>
        </authorList>
    </citation>
    <scope>NUCLEOTIDE SEQUENCE</scope>
    <source>
        <strain>DSM 10331</strain>
    </source>
</reference>
<dbReference type="GO" id="GO:0005737">
    <property type="term" value="C:cytoplasm"/>
    <property type="evidence" value="ECO:0007669"/>
    <property type="project" value="UniProtKB-SubCell"/>
</dbReference>
<dbReference type="eggNOG" id="COG1847">
    <property type="taxonomic scope" value="Bacteria"/>
</dbReference>
<protein>
    <recommendedName>
        <fullName evidence="6">RNA-binding protein KhpB</fullName>
    </recommendedName>
    <alternativeName>
        <fullName evidence="6">RNA-binding protein EloR</fullName>
    </alternativeName>
</protein>
<dbReference type="InterPro" id="IPR032782">
    <property type="entry name" value="KhpB_N"/>
</dbReference>
<proteinExistence type="inferred from homology"/>
<evidence type="ECO:0000256" key="4">
    <source>
        <dbReference type="ARBA" id="ARBA00023186"/>
    </source>
</evidence>
<dbReference type="NCBIfam" id="NF041568">
    <property type="entry name" value="Jag_EloR"/>
    <property type="match status" value="1"/>
</dbReference>
<dbReference type="InterPro" id="IPR036867">
    <property type="entry name" value="R3H_dom_sf"/>
</dbReference>
<keyword evidence="2 6" id="KW-0694">RNA-binding</keyword>
<evidence type="ECO:0000256" key="7">
    <source>
        <dbReference type="SAM" id="MobiDB-lite"/>
    </source>
</evidence>
<dbReference type="STRING" id="525909.Afer_2034"/>
<dbReference type="InterPro" id="IPR001374">
    <property type="entry name" value="R3H_dom"/>
</dbReference>
<dbReference type="PANTHER" id="PTHR35800:SF1">
    <property type="entry name" value="RNA-BINDING PROTEIN KHPB"/>
    <property type="match status" value="1"/>
</dbReference>
<feature type="compositionally biased region" description="Low complexity" evidence="7">
    <location>
        <begin position="96"/>
        <end position="109"/>
    </location>
</feature>
<dbReference type="CDD" id="cd02644">
    <property type="entry name" value="R3H_jag"/>
    <property type="match status" value="1"/>
</dbReference>
<dbReference type="InterPro" id="IPR039247">
    <property type="entry name" value="KhpB"/>
</dbReference>
<comment type="subcellular location">
    <subcellularLocation>
        <location evidence="6">Cytoplasm</location>
    </subcellularLocation>
</comment>
<dbReference type="PANTHER" id="PTHR35800">
    <property type="entry name" value="PROTEIN JAG"/>
    <property type="match status" value="1"/>
</dbReference>
<comment type="similarity">
    <text evidence="6">Belongs to the KhpB RNA-binding protein family.</text>
</comment>
<evidence type="ECO:0000256" key="1">
    <source>
        <dbReference type="ARBA" id="ARBA00022490"/>
    </source>
</evidence>
<keyword evidence="10" id="KW-1185">Reference proteome</keyword>
<comment type="domain">
    <text evidence="6">Has an N-terminal Jag-N domain and 2 RNA-binding domains (KH and R3H).</text>
</comment>
<dbReference type="Gene3D" id="3.30.300.20">
    <property type="match status" value="1"/>
</dbReference>
<evidence type="ECO:0000313" key="10">
    <source>
        <dbReference type="Proteomes" id="UP000000771"/>
    </source>
</evidence>
<dbReference type="SMART" id="SM00393">
    <property type="entry name" value="R3H"/>
    <property type="match status" value="1"/>
</dbReference>
<keyword evidence="5 6" id="KW-0961">Cell wall biogenesis/degradation</keyword>
<dbReference type="OrthoDB" id="9794483at2"/>
<feature type="domain" description="R3H" evidence="8">
    <location>
        <begin position="198"/>
        <end position="264"/>
    </location>
</feature>
<feature type="region of interest" description="Disordered" evidence="7">
    <location>
        <begin position="55"/>
        <end position="109"/>
    </location>
</feature>
<dbReference type="CDD" id="cd02414">
    <property type="entry name" value="KH-II_Jag"/>
    <property type="match status" value="1"/>
</dbReference>
<dbReference type="Pfam" id="PF01424">
    <property type="entry name" value="R3H"/>
    <property type="match status" value="1"/>
</dbReference>
<organism evidence="9 10">
    <name type="scientific">Acidimicrobium ferrooxidans (strain DSM 10331 / JCM 15462 / NBRC 103882 / ICP)</name>
    <dbReference type="NCBI Taxonomy" id="525909"/>
    <lineage>
        <taxon>Bacteria</taxon>
        <taxon>Bacillati</taxon>
        <taxon>Actinomycetota</taxon>
        <taxon>Acidimicrobiia</taxon>
        <taxon>Acidimicrobiales</taxon>
        <taxon>Acidimicrobiaceae</taxon>
        <taxon>Acidimicrobium</taxon>
    </lineage>
</organism>
<dbReference type="AlphaFoldDB" id="C7M2E6"/>
<dbReference type="EMBL" id="CP001631">
    <property type="protein sequence ID" value="ACU54935.1"/>
    <property type="molecule type" value="Genomic_DNA"/>
</dbReference>
<dbReference type="GO" id="GO:0071555">
    <property type="term" value="P:cell wall organization"/>
    <property type="evidence" value="ECO:0007669"/>
    <property type="project" value="UniProtKB-KW"/>
</dbReference>
<dbReference type="SMART" id="SM01245">
    <property type="entry name" value="Jag_N"/>
    <property type="match status" value="1"/>
</dbReference>
<evidence type="ECO:0000256" key="5">
    <source>
        <dbReference type="ARBA" id="ARBA00023316"/>
    </source>
</evidence>
<evidence type="ECO:0000259" key="8">
    <source>
        <dbReference type="PROSITE" id="PS51061"/>
    </source>
</evidence>
<comment type="caution">
    <text evidence="6">Lacks conserved residue(s) required for the propagation of feature annotation.</text>
</comment>
<comment type="function">
    <text evidence="6">A probable RNA chaperone. Forms a complex with KhpA which binds to cellular RNA and controls its expression. Plays a role in peptidoglycan (PG) homeostasis and cell length regulation.</text>
</comment>
<evidence type="ECO:0000256" key="2">
    <source>
        <dbReference type="ARBA" id="ARBA00022884"/>
    </source>
</evidence>
<dbReference type="InterPro" id="IPR015946">
    <property type="entry name" value="KH_dom-like_a/b"/>
</dbReference>
<dbReference type="Pfam" id="PF14804">
    <property type="entry name" value="Jag_N"/>
    <property type="match status" value="1"/>
</dbReference>
<comment type="subunit">
    <text evidence="6">Forms a complex with KhpA.</text>
</comment>
<name>C7M2E6_ACIFD</name>
<dbReference type="Proteomes" id="UP000000771">
    <property type="component" value="Chromosome"/>
</dbReference>
<dbReference type="GO" id="GO:0008360">
    <property type="term" value="P:regulation of cell shape"/>
    <property type="evidence" value="ECO:0007669"/>
    <property type="project" value="UniProtKB-KW"/>
</dbReference>
<accession>C7M2E6</accession>
<dbReference type="PROSITE" id="PS51061">
    <property type="entry name" value="R3H"/>
    <property type="match status" value="1"/>
</dbReference>
<dbReference type="InterPro" id="IPR034079">
    <property type="entry name" value="R3H_KhpB"/>
</dbReference>
<dbReference type="RefSeq" id="WP_015799411.1">
    <property type="nucleotide sequence ID" value="NC_013124.1"/>
</dbReference>
<dbReference type="Gene3D" id="3.30.1370.50">
    <property type="entry name" value="R3H-like domain"/>
    <property type="match status" value="1"/>
</dbReference>
<dbReference type="HAMAP" id="MF_00867">
    <property type="entry name" value="KhpB"/>
    <property type="match status" value="1"/>
</dbReference>
<dbReference type="InterPro" id="IPR038008">
    <property type="entry name" value="Jag_KH"/>
</dbReference>
<dbReference type="GO" id="GO:0003723">
    <property type="term" value="F:RNA binding"/>
    <property type="evidence" value="ECO:0007669"/>
    <property type="project" value="UniProtKB-UniRule"/>
</dbReference>
<reference evidence="9" key="1">
    <citation type="journal article" date="2009" name="Stand. Genomic Sci.">
        <title>Complete genome sequence of Acidimicrobium ferrooxidans type strain (ICP).</title>
        <authorList>
            <person name="Clum A."/>
            <person name="Nolan M."/>
            <person name="Lang E."/>
            <person name="Glavina Del Rio T."/>
            <person name="Tice H."/>
            <person name="Copeland A."/>
            <person name="Cheng J.F."/>
            <person name="Lucas S."/>
            <person name="Chen F."/>
            <person name="Bruce D."/>
            <person name="Goodwin L."/>
            <person name="Pitluck S."/>
            <person name="Ivanova N."/>
            <person name="Mavrommatis K."/>
            <person name="Mikhailova N."/>
            <person name="Pati A."/>
            <person name="Chen A."/>
            <person name="Palaniappan K."/>
            <person name="Goker M."/>
            <person name="Spring S."/>
            <person name="Land M."/>
            <person name="Hauser L."/>
            <person name="Chang Y.J."/>
            <person name="Jeffries C.C."/>
            <person name="Chain P."/>
            <person name="Bristow J."/>
            <person name="Eisen J.A."/>
            <person name="Markowitz V."/>
            <person name="Hugenholtz P."/>
            <person name="Kyrpides N.C."/>
            <person name="Klenk H.P."/>
            <person name="Lapidus A."/>
        </authorList>
    </citation>
    <scope>NUCLEOTIDE SEQUENCE [LARGE SCALE GENOMIC DNA]</scope>
    <source>
        <strain evidence="9">DSM 10331</strain>
    </source>
</reference>
<sequence length="281" mass="30626">MDWIETTGRTVEEAREQALDVLGVEDAEVEFEVLDEGRASFLGFGRREARVRARLRPKLPMPKRDRRRGRRNRAVDARPGAGTRRDETEDAPMNDEQQTAEAPAAEGTPPLSRVELAARAQAFLAGLMQEFGLTGEVRVSNLDDEEMSLDIEGDGLGVLVGPRASVLNAIQELTRSVLQAIAGEGVGRVAVDVAGYRERRRVALERFAREQAEVALTTGEERVLEPMSAADRKVIHDVVAEIDGVGTRSEGEEPDRYVVIFRVGVAPSAAESVDAAGRAVD</sequence>
<dbReference type="InterPro" id="IPR038247">
    <property type="entry name" value="Jag_N_dom_sf"/>
</dbReference>
<keyword evidence="1 6" id="KW-0963">Cytoplasm</keyword>
<keyword evidence="3 6" id="KW-0133">Cell shape</keyword>
<keyword evidence="4 6" id="KW-0143">Chaperone</keyword>
<evidence type="ECO:0000256" key="3">
    <source>
        <dbReference type="ARBA" id="ARBA00022960"/>
    </source>
</evidence>
<dbReference type="Gene3D" id="3.30.30.80">
    <property type="entry name" value="probable RNA-binding protein from clostridium symbiosum atcc 14940"/>
    <property type="match status" value="1"/>
</dbReference>
<dbReference type="HOGENOM" id="CLU_042512_0_0_11"/>
<gene>
    <name evidence="6" type="primary">khpB</name>
    <name evidence="6" type="synonym">eloR</name>
    <name evidence="9" type="ordered locus">Afer_2034</name>
</gene>